<keyword evidence="2" id="KW-1185">Reference proteome</keyword>
<evidence type="ECO:0000313" key="2">
    <source>
        <dbReference type="Proteomes" id="UP001597045"/>
    </source>
</evidence>
<dbReference type="InterPro" id="IPR036390">
    <property type="entry name" value="WH_DNA-bd_sf"/>
</dbReference>
<dbReference type="SUPFAM" id="SSF46785">
    <property type="entry name" value="Winged helix' DNA-binding domain"/>
    <property type="match status" value="1"/>
</dbReference>
<feature type="non-terminal residue" evidence="1">
    <location>
        <position position="1"/>
    </location>
</feature>
<dbReference type="EMBL" id="JBHTIS010002100">
    <property type="protein sequence ID" value="MFD1049309.1"/>
    <property type="molecule type" value="Genomic_DNA"/>
</dbReference>
<accession>A0ABW3MI09</accession>
<name>A0ABW3MI09_9PSEU</name>
<dbReference type="InterPro" id="IPR036388">
    <property type="entry name" value="WH-like_DNA-bd_sf"/>
</dbReference>
<dbReference type="Gene3D" id="1.10.10.10">
    <property type="entry name" value="Winged helix-like DNA-binding domain superfamily/Winged helix DNA-binding domain"/>
    <property type="match status" value="1"/>
</dbReference>
<sequence length="111" mass="11875">DGVLHVTGRDVDETDYAMSFDPSAGAWSLLDGPAEEHLMQDTRAVIARFVREFPGSKPAQIAEALEMPGGTVRATCTRMAKDGQLRAEPGGKYYPATSHTAATVTPVTLQL</sequence>
<proteinExistence type="predicted"/>
<reference evidence="2" key="1">
    <citation type="journal article" date="2019" name="Int. J. Syst. Evol. Microbiol.">
        <title>The Global Catalogue of Microorganisms (GCM) 10K type strain sequencing project: providing services to taxonomists for standard genome sequencing and annotation.</title>
        <authorList>
            <consortium name="The Broad Institute Genomics Platform"/>
            <consortium name="The Broad Institute Genome Sequencing Center for Infectious Disease"/>
            <person name="Wu L."/>
            <person name="Ma J."/>
        </authorList>
    </citation>
    <scope>NUCLEOTIDE SEQUENCE [LARGE SCALE GENOMIC DNA]</scope>
    <source>
        <strain evidence="2">JCM 31486</strain>
    </source>
</reference>
<organism evidence="1 2">
    <name type="scientific">Kibdelosporangium lantanae</name>
    <dbReference type="NCBI Taxonomy" id="1497396"/>
    <lineage>
        <taxon>Bacteria</taxon>
        <taxon>Bacillati</taxon>
        <taxon>Actinomycetota</taxon>
        <taxon>Actinomycetes</taxon>
        <taxon>Pseudonocardiales</taxon>
        <taxon>Pseudonocardiaceae</taxon>
        <taxon>Kibdelosporangium</taxon>
    </lineage>
</organism>
<evidence type="ECO:0000313" key="1">
    <source>
        <dbReference type="EMBL" id="MFD1049309.1"/>
    </source>
</evidence>
<comment type="caution">
    <text evidence="1">The sequence shown here is derived from an EMBL/GenBank/DDBJ whole genome shotgun (WGS) entry which is preliminary data.</text>
</comment>
<protein>
    <submittedName>
        <fullName evidence="1">DNA repair protein RadA</fullName>
    </submittedName>
</protein>
<dbReference type="Proteomes" id="UP001597045">
    <property type="component" value="Unassembled WGS sequence"/>
</dbReference>
<gene>
    <name evidence="1" type="ORF">ACFQ1S_29105</name>
</gene>